<accession>H6QAZ7</accession>
<dbReference type="AlphaFoldDB" id="H6QAZ7"/>
<sequence>MSKTGDIHVSTCPPPRYRGWAYWPKTGPRGVLKARTMIEGLTPTTHWGNRWDIHVDAATENLFEALYGLGLLQRPYSF</sequence>
<dbReference type="eggNOG" id="arCOG00905">
    <property type="taxonomic scope" value="Archaea"/>
</dbReference>
<gene>
    <name evidence="1" type="ordered locus">Pogu_1893</name>
</gene>
<dbReference type="Proteomes" id="UP000009062">
    <property type="component" value="Chromosome"/>
</dbReference>
<evidence type="ECO:0000313" key="1">
    <source>
        <dbReference type="EMBL" id="AFA39920.1"/>
    </source>
</evidence>
<dbReference type="HOGENOM" id="CLU_2613790_0_0_2"/>
<evidence type="ECO:0000313" key="2">
    <source>
        <dbReference type="Proteomes" id="UP000009062"/>
    </source>
</evidence>
<keyword evidence="2" id="KW-1185">Reference proteome</keyword>
<proteinExistence type="predicted"/>
<name>H6QAZ7_PYROT</name>
<protein>
    <submittedName>
        <fullName evidence="1">Uncharacterized protein</fullName>
    </submittedName>
</protein>
<dbReference type="EMBL" id="CP003316">
    <property type="protein sequence ID" value="AFA39920.1"/>
    <property type="molecule type" value="Genomic_DNA"/>
</dbReference>
<dbReference type="STRING" id="698757.Pogu_1893"/>
<reference evidence="1 2" key="1">
    <citation type="journal article" date="2012" name="Stand. Genomic Sci.">
        <title>Complete genome sequence of Pyrobaculum oguniense.</title>
        <authorList>
            <person name="Bernick D.L."/>
            <person name="Karplus K."/>
            <person name="Lui L.M."/>
            <person name="Coker J.K."/>
            <person name="Murphy J.N."/>
            <person name="Chan P.P."/>
            <person name="Cozen A.E."/>
            <person name="Lowe T.M."/>
        </authorList>
    </citation>
    <scope>NUCLEOTIDE SEQUENCE [LARGE SCALE GENOMIC DNA]</scope>
    <source>
        <strain evidence="1 2">TE7</strain>
    </source>
</reference>
<organism evidence="1 2">
    <name type="scientific">Pyrobaculum oguniense (strain DSM 13380 / JCM 10595 / TE7)</name>
    <dbReference type="NCBI Taxonomy" id="698757"/>
    <lineage>
        <taxon>Archaea</taxon>
        <taxon>Thermoproteota</taxon>
        <taxon>Thermoprotei</taxon>
        <taxon>Thermoproteales</taxon>
        <taxon>Thermoproteaceae</taxon>
        <taxon>Pyrobaculum</taxon>
    </lineage>
</organism>
<dbReference type="KEGG" id="pog:Pogu_1893"/>